<name>A0AAP2DTM8_9BACT</name>
<proteinExistence type="predicted"/>
<dbReference type="EMBL" id="JAHESF010000047">
    <property type="protein sequence ID" value="MBT1700752.1"/>
    <property type="molecule type" value="Genomic_DNA"/>
</dbReference>
<dbReference type="GO" id="GO:0008897">
    <property type="term" value="F:holo-[acyl-carrier-protein] synthase activity"/>
    <property type="evidence" value="ECO:0007669"/>
    <property type="project" value="InterPro"/>
</dbReference>
<accession>A0AAP2DTM8</accession>
<dbReference type="Gene3D" id="3.90.470.20">
    <property type="entry name" value="4'-phosphopantetheinyl transferase domain"/>
    <property type="match status" value="2"/>
</dbReference>
<evidence type="ECO:0000256" key="1">
    <source>
        <dbReference type="ARBA" id="ARBA00022679"/>
    </source>
</evidence>
<dbReference type="Pfam" id="PF01648">
    <property type="entry name" value="ACPS"/>
    <property type="match status" value="1"/>
</dbReference>
<gene>
    <name evidence="3" type="ORF">KK083_27930</name>
</gene>
<dbReference type="InterPro" id="IPR008278">
    <property type="entry name" value="4-PPantetheinyl_Trfase_dom"/>
</dbReference>
<dbReference type="GO" id="GO:0000287">
    <property type="term" value="F:magnesium ion binding"/>
    <property type="evidence" value="ECO:0007669"/>
    <property type="project" value="InterPro"/>
</dbReference>
<evidence type="ECO:0000313" key="4">
    <source>
        <dbReference type="Proteomes" id="UP001319200"/>
    </source>
</evidence>
<dbReference type="Proteomes" id="UP001319200">
    <property type="component" value="Unassembled WGS sequence"/>
</dbReference>
<dbReference type="SUPFAM" id="SSF56214">
    <property type="entry name" value="4'-phosphopantetheinyl transferase"/>
    <property type="match status" value="2"/>
</dbReference>
<dbReference type="AlphaFoldDB" id="A0AAP2DTM8"/>
<dbReference type="InterPro" id="IPR037143">
    <property type="entry name" value="4-PPantetheinyl_Trfase_dom_sf"/>
</dbReference>
<reference evidence="3 4" key="1">
    <citation type="submission" date="2021-05" db="EMBL/GenBank/DDBJ databases">
        <title>A Polyphasic approach of four new species of the genus Ohtaekwangia: Ohtaekwangia histidinii sp. nov., Ohtaekwangia cretensis sp. nov., Ohtaekwangia indiensis sp. nov., Ohtaekwangia reichenbachii sp. nov. from diverse environment.</title>
        <authorList>
            <person name="Octaviana S."/>
        </authorList>
    </citation>
    <scope>NUCLEOTIDE SEQUENCE [LARGE SCALE GENOMIC DNA]</scope>
    <source>
        <strain evidence="3 4">PWU4</strain>
    </source>
</reference>
<keyword evidence="1 3" id="KW-0808">Transferase</keyword>
<comment type="caution">
    <text evidence="3">The sequence shown here is derived from an EMBL/GenBank/DDBJ whole genome shotgun (WGS) entry which is preliminary data.</text>
</comment>
<protein>
    <submittedName>
        <fullName evidence="3">4'-phosphopantetheinyl transferase superfamily protein</fullName>
    </submittedName>
</protein>
<feature type="domain" description="4'-phosphopantetheinyl transferase" evidence="2">
    <location>
        <begin position="102"/>
        <end position="160"/>
    </location>
</feature>
<dbReference type="RefSeq" id="WP_254169438.1">
    <property type="nucleotide sequence ID" value="NZ_JAHESF010000047.1"/>
</dbReference>
<evidence type="ECO:0000313" key="3">
    <source>
        <dbReference type="EMBL" id="MBT1700752.1"/>
    </source>
</evidence>
<evidence type="ECO:0000259" key="2">
    <source>
        <dbReference type="Pfam" id="PF01648"/>
    </source>
</evidence>
<organism evidence="3 4">
    <name type="scientific">Chryseosolibacter histidini</name>
    <dbReference type="NCBI Taxonomy" id="2782349"/>
    <lineage>
        <taxon>Bacteria</taxon>
        <taxon>Pseudomonadati</taxon>
        <taxon>Bacteroidota</taxon>
        <taxon>Cytophagia</taxon>
        <taxon>Cytophagales</taxon>
        <taxon>Chryseotaleaceae</taxon>
        <taxon>Chryseosolibacter</taxon>
    </lineage>
</organism>
<keyword evidence="4" id="KW-1185">Reference proteome</keyword>
<sequence>MDLYNGSNAAWAIWKINESESTLAARVAPHEQVPGHITSNLKRLEFLAGRALIKALLNNWGEPFLGLTKDEFGKPYPAGHNFQISLSHSYPYVAAVIDRQRSVGIDLEQPKEKLFKVAPRVLAPAELADAGDDMVKHCIYWSAKEALVKIHGKKDLVFAKNLIISPFSREKQGELIGRIIVNNYETAIPLQYRVHDDFVVVLNK</sequence>